<organism evidence="3 4">
    <name type="scientific">Candidatus Accumulibacter aalborgensis</name>
    <dbReference type="NCBI Taxonomy" id="1860102"/>
    <lineage>
        <taxon>Bacteria</taxon>
        <taxon>Pseudomonadati</taxon>
        <taxon>Pseudomonadota</taxon>
        <taxon>Betaproteobacteria</taxon>
        <taxon>Candidatus Accumulibacter</taxon>
    </lineage>
</organism>
<name>A0A1A8XF59_9PROT</name>
<dbReference type="GO" id="GO:0000155">
    <property type="term" value="F:phosphorelay sensor kinase activity"/>
    <property type="evidence" value="ECO:0007669"/>
    <property type="project" value="InterPro"/>
</dbReference>
<feature type="transmembrane region" description="Helical" evidence="1">
    <location>
        <begin position="360"/>
        <end position="379"/>
    </location>
</feature>
<dbReference type="InterPro" id="IPR007890">
    <property type="entry name" value="CHASE2"/>
</dbReference>
<reference evidence="3 4" key="1">
    <citation type="submission" date="2016-06" db="EMBL/GenBank/DDBJ databases">
        <authorList>
            <person name="Kjaerup R.B."/>
            <person name="Dalgaard T.S."/>
            <person name="Juul-Madsen H.R."/>
        </authorList>
    </citation>
    <scope>NUCLEOTIDE SEQUENCE [LARGE SCALE GENOMIC DNA]</scope>
    <source>
        <strain evidence="3">3</strain>
    </source>
</reference>
<gene>
    <name evidence="3" type="ORF">ACCAA_1150024</name>
</gene>
<accession>A0A1A8XF59</accession>
<protein>
    <submittedName>
        <fullName evidence="3">Integral membrane sensor signal transduction histidine kinase</fullName>
    </submittedName>
</protein>
<sequence length="552" mass="59976">MSGQTRLARWLSSEVVRVALLLALVAVSTSVSGLLVRVDHLVFDIGQRLNWRDMPADVLIIAIDEDSLNRLGRWPWPRDRHARLLRTLCASKPAAIAVDIAFSEIGDDTQADAALGDAVAACGNVVLPLVIEATAVGGQLLESPPFHSLLAAAAGIGRIGVRLDEDGIARSVDLREGIGSATWPLLAEEVLRVARQLPARPVSGPVTRPTADDRPAASHALVREQTRRFEFVGPPGTVPRLSYASVLEGRVAPEMFAGRIVLVGATAVGLGDFLPTPVSALDQPMSGVELQANALLSMRDGRLIRVLPLGPTLLAAALLAAIPLLWLPRLMPLPGLLVSTLWVLALGAVCARLPGLLQWWFAPGGTLVAALFAFPLWSWRRLEAACRHLDEELRQLRAVLPDGQENVAFPGRIEQLGFEQRIAWVQAAQRTMQALEAQRHEALTLISHDLRAPLASVVCQLESGAPCDPQQLLPPLRRALGMVQSFLWLARAEALDRRQMKELDLTSLLHQAADESWALAEHRRLPIVRSLPDDPVWITGNFEALERSAVNE</sequence>
<dbReference type="SUPFAM" id="SSF47384">
    <property type="entry name" value="Homodimeric domain of signal transducing histidine kinase"/>
    <property type="match status" value="1"/>
</dbReference>
<evidence type="ECO:0000313" key="3">
    <source>
        <dbReference type="EMBL" id="SBT03824.1"/>
    </source>
</evidence>
<keyword evidence="1" id="KW-0472">Membrane</keyword>
<keyword evidence="1" id="KW-0812">Transmembrane</keyword>
<dbReference type="Pfam" id="PF05226">
    <property type="entry name" value="CHASE2"/>
    <property type="match status" value="1"/>
</dbReference>
<evidence type="ECO:0000313" key="4">
    <source>
        <dbReference type="Proteomes" id="UP000199169"/>
    </source>
</evidence>
<dbReference type="STRING" id="1860102.ACCAA_1150024"/>
<evidence type="ECO:0000256" key="1">
    <source>
        <dbReference type="SAM" id="Phobius"/>
    </source>
</evidence>
<dbReference type="RefSeq" id="WP_186405668.1">
    <property type="nucleotide sequence ID" value="NZ_FLQX01000019.1"/>
</dbReference>
<keyword evidence="1" id="KW-1133">Transmembrane helix</keyword>
<dbReference type="AlphaFoldDB" id="A0A1A8XF59"/>
<feature type="domain" description="CHASE2" evidence="2">
    <location>
        <begin position="35"/>
        <end position="326"/>
    </location>
</feature>
<feature type="transmembrane region" description="Helical" evidence="1">
    <location>
        <begin position="15"/>
        <end position="38"/>
    </location>
</feature>
<keyword evidence="3" id="KW-0808">Transferase</keyword>
<dbReference type="SMART" id="SM01080">
    <property type="entry name" value="CHASE2"/>
    <property type="match status" value="1"/>
</dbReference>
<feature type="transmembrane region" description="Helical" evidence="1">
    <location>
        <begin position="306"/>
        <end position="327"/>
    </location>
</feature>
<dbReference type="Proteomes" id="UP000199169">
    <property type="component" value="Unassembled WGS sequence"/>
</dbReference>
<proteinExistence type="predicted"/>
<evidence type="ECO:0000259" key="2">
    <source>
        <dbReference type="SMART" id="SM01080"/>
    </source>
</evidence>
<dbReference type="EMBL" id="FLQX01000019">
    <property type="protein sequence ID" value="SBT03824.1"/>
    <property type="molecule type" value="Genomic_DNA"/>
</dbReference>
<keyword evidence="4" id="KW-1185">Reference proteome</keyword>
<dbReference type="InterPro" id="IPR036097">
    <property type="entry name" value="HisK_dim/P_sf"/>
</dbReference>
<keyword evidence="3" id="KW-0418">Kinase</keyword>
<feature type="transmembrane region" description="Helical" evidence="1">
    <location>
        <begin position="333"/>
        <end position="353"/>
    </location>
</feature>